<feature type="compositionally biased region" description="Polar residues" evidence="1">
    <location>
        <begin position="280"/>
        <end position="292"/>
    </location>
</feature>
<feature type="compositionally biased region" description="Basic and acidic residues" evidence="1">
    <location>
        <begin position="193"/>
        <end position="209"/>
    </location>
</feature>
<proteinExistence type="predicted"/>
<reference evidence="2 3" key="1">
    <citation type="submission" date="2022-04" db="EMBL/GenBank/DDBJ databases">
        <title>Streptomyces sp. nov. LCR6-01 isolated from Lichen of Dirinaria sp.</title>
        <authorList>
            <person name="Kanchanasin P."/>
            <person name="Tanasupawat S."/>
            <person name="Phongsopitanun W."/>
        </authorList>
    </citation>
    <scope>NUCLEOTIDE SEQUENCE [LARGE SCALE GENOMIC DNA]</scope>
    <source>
        <strain evidence="2 3">LCR6-01</strain>
    </source>
</reference>
<keyword evidence="3" id="KW-1185">Reference proteome</keyword>
<organism evidence="2 3">
    <name type="scientific">Streptomyces lichenis</name>
    <dbReference type="NCBI Taxonomy" id="2306967"/>
    <lineage>
        <taxon>Bacteria</taxon>
        <taxon>Bacillati</taxon>
        <taxon>Actinomycetota</taxon>
        <taxon>Actinomycetes</taxon>
        <taxon>Kitasatosporales</taxon>
        <taxon>Streptomycetaceae</taxon>
        <taxon>Streptomyces</taxon>
    </lineage>
</organism>
<feature type="region of interest" description="Disordered" evidence="1">
    <location>
        <begin position="162"/>
        <end position="298"/>
    </location>
</feature>
<dbReference type="Proteomes" id="UP001522868">
    <property type="component" value="Unassembled WGS sequence"/>
</dbReference>
<evidence type="ECO:0000313" key="3">
    <source>
        <dbReference type="Proteomes" id="UP001522868"/>
    </source>
</evidence>
<sequence>MPTAAEEQDLDSELDRRLARAAVRRAKPVHIVPDDTAMAAAGQGDNLASRLIHRAHAQIGWYLYAPACAFAGGIAIQRLIRAHPADWLAFLRGARTSVPPPGRTDAPQVLTDRLVRRLDEQLRTSGPNTDPVGWLLARGLPQRQQCGDARCDDRVLLDSGRDCPRCEDRQADRRAQRHEVAATLDNAMPGASEAERRAAADRQLHERLTRPGLGPRTRAGAGPRPAGRRQGLPRRSSSRAAGRRSHGRVGSPGRATCAAAARPHPRSGAGLPRRRRQPRGWSSKSSLATRSATGGCGR</sequence>
<name>A0ABT0IAS1_9ACTN</name>
<gene>
    <name evidence="2" type="ORF">M1O15_13660</name>
</gene>
<comment type="caution">
    <text evidence="2">The sequence shown here is derived from an EMBL/GenBank/DDBJ whole genome shotgun (WGS) entry which is preliminary data.</text>
</comment>
<dbReference type="RefSeq" id="WP_248634070.1">
    <property type="nucleotide sequence ID" value="NZ_JALPTH010000011.1"/>
</dbReference>
<dbReference type="EMBL" id="JALPTH010000011">
    <property type="protein sequence ID" value="MCK8678424.1"/>
    <property type="molecule type" value="Genomic_DNA"/>
</dbReference>
<evidence type="ECO:0000256" key="1">
    <source>
        <dbReference type="SAM" id="MobiDB-lite"/>
    </source>
</evidence>
<accession>A0ABT0IAS1</accession>
<feature type="compositionally biased region" description="Low complexity" evidence="1">
    <location>
        <begin position="210"/>
        <end position="240"/>
    </location>
</feature>
<feature type="compositionally biased region" description="Basic and acidic residues" evidence="1">
    <location>
        <begin position="162"/>
        <end position="180"/>
    </location>
</feature>
<protein>
    <submittedName>
        <fullName evidence="2">Uncharacterized protein</fullName>
    </submittedName>
</protein>
<evidence type="ECO:0000313" key="2">
    <source>
        <dbReference type="EMBL" id="MCK8678424.1"/>
    </source>
</evidence>